<dbReference type="SMART" id="SM00454">
    <property type="entry name" value="SAM"/>
    <property type="match status" value="2"/>
</dbReference>
<feature type="region of interest" description="Disordered" evidence="6">
    <location>
        <begin position="520"/>
        <end position="539"/>
    </location>
</feature>
<dbReference type="Pfam" id="PF00536">
    <property type="entry name" value="SAM_1"/>
    <property type="match status" value="2"/>
</dbReference>
<evidence type="ECO:0000256" key="1">
    <source>
        <dbReference type="ARBA" id="ARBA00022443"/>
    </source>
</evidence>
<feature type="compositionally biased region" description="Basic and acidic residues" evidence="6">
    <location>
        <begin position="1448"/>
        <end position="1457"/>
    </location>
</feature>
<feature type="compositionally biased region" description="Low complexity" evidence="6">
    <location>
        <begin position="483"/>
        <end position="500"/>
    </location>
</feature>
<dbReference type="InterPro" id="IPR036028">
    <property type="entry name" value="SH3-like_dom_sf"/>
</dbReference>
<dbReference type="SMART" id="SM00248">
    <property type="entry name" value="ANK"/>
    <property type="match status" value="7"/>
</dbReference>
<organism evidence="9 10">
    <name type="scientific">Clavelina lepadiformis</name>
    <name type="common">Light-bulb sea squirt</name>
    <name type="synonym">Ascidia lepadiformis</name>
    <dbReference type="NCBI Taxonomy" id="159417"/>
    <lineage>
        <taxon>Eukaryota</taxon>
        <taxon>Metazoa</taxon>
        <taxon>Chordata</taxon>
        <taxon>Tunicata</taxon>
        <taxon>Ascidiacea</taxon>
        <taxon>Aplousobranchia</taxon>
        <taxon>Clavelinidae</taxon>
        <taxon>Clavelina</taxon>
    </lineage>
</organism>
<dbReference type="Proteomes" id="UP001642483">
    <property type="component" value="Unassembled WGS sequence"/>
</dbReference>
<protein>
    <recommendedName>
        <fullName evidence="11">Caskin-1</fullName>
    </recommendedName>
</protein>
<evidence type="ECO:0000259" key="7">
    <source>
        <dbReference type="PROSITE" id="PS50002"/>
    </source>
</evidence>
<feature type="region of interest" description="Disordered" evidence="6">
    <location>
        <begin position="1355"/>
        <end position="1388"/>
    </location>
</feature>
<dbReference type="SUPFAM" id="SSF47769">
    <property type="entry name" value="SAM/Pointed domain"/>
    <property type="match status" value="2"/>
</dbReference>
<feature type="region of interest" description="Disordered" evidence="6">
    <location>
        <begin position="1039"/>
        <end position="1133"/>
    </location>
</feature>
<dbReference type="PANTHER" id="PTHR24174:SF16">
    <property type="entry name" value="CASKIN-2"/>
    <property type="match status" value="1"/>
</dbReference>
<proteinExistence type="predicted"/>
<name>A0ABP0GAB0_CLALP</name>
<dbReference type="InterPro" id="IPR036770">
    <property type="entry name" value="Ankyrin_rpt-contain_sf"/>
</dbReference>
<feature type="repeat" description="ANK" evidence="4">
    <location>
        <begin position="221"/>
        <end position="253"/>
    </location>
</feature>
<dbReference type="EMBL" id="CAWYQH010000108">
    <property type="protein sequence ID" value="CAK8688731.1"/>
    <property type="molecule type" value="Genomic_DNA"/>
</dbReference>
<feature type="region of interest" description="Disordered" evidence="6">
    <location>
        <begin position="1400"/>
        <end position="1468"/>
    </location>
</feature>
<keyword evidence="1 5" id="KW-0728">SH3 domain</keyword>
<dbReference type="InterPro" id="IPR013761">
    <property type="entry name" value="SAM/pointed_sf"/>
</dbReference>
<comment type="caution">
    <text evidence="9">The sequence shown here is derived from an EMBL/GenBank/DDBJ whole genome shotgun (WGS) entry which is preliminary data.</text>
</comment>
<evidence type="ECO:0008006" key="11">
    <source>
        <dbReference type="Google" id="ProtNLM"/>
    </source>
</evidence>
<evidence type="ECO:0000256" key="3">
    <source>
        <dbReference type="ARBA" id="ARBA00023043"/>
    </source>
</evidence>
<dbReference type="SUPFAM" id="SSF48403">
    <property type="entry name" value="Ankyrin repeat"/>
    <property type="match status" value="1"/>
</dbReference>
<evidence type="ECO:0000256" key="4">
    <source>
        <dbReference type="PROSITE-ProRule" id="PRU00023"/>
    </source>
</evidence>
<dbReference type="Pfam" id="PF13637">
    <property type="entry name" value="Ank_4"/>
    <property type="match status" value="1"/>
</dbReference>
<dbReference type="SMART" id="SM00326">
    <property type="entry name" value="SH3"/>
    <property type="match status" value="1"/>
</dbReference>
<feature type="compositionally biased region" description="Polar residues" evidence="6">
    <location>
        <begin position="1122"/>
        <end position="1133"/>
    </location>
</feature>
<feature type="domain" description="SH3" evidence="7">
    <location>
        <begin position="283"/>
        <end position="349"/>
    </location>
</feature>
<keyword evidence="2" id="KW-0677">Repeat</keyword>
<dbReference type="Gene3D" id="2.30.30.40">
    <property type="entry name" value="SH3 Domains"/>
    <property type="match status" value="1"/>
</dbReference>
<dbReference type="InterPro" id="IPR033635">
    <property type="entry name" value="ANKS1/Caskin"/>
</dbReference>
<keyword evidence="10" id="KW-1185">Reference proteome</keyword>
<feature type="repeat" description="ANK" evidence="4">
    <location>
        <begin position="189"/>
        <end position="221"/>
    </location>
</feature>
<feature type="compositionally biased region" description="Basic and acidic residues" evidence="6">
    <location>
        <begin position="362"/>
        <end position="373"/>
    </location>
</feature>
<dbReference type="PROSITE" id="PS50002">
    <property type="entry name" value="SH3"/>
    <property type="match status" value="1"/>
</dbReference>
<dbReference type="Pfam" id="PF07653">
    <property type="entry name" value="SH3_2"/>
    <property type="match status" value="1"/>
</dbReference>
<dbReference type="InterPro" id="IPR001660">
    <property type="entry name" value="SAM"/>
</dbReference>
<feature type="region of interest" description="Disordered" evidence="6">
    <location>
        <begin position="834"/>
        <end position="917"/>
    </location>
</feature>
<gene>
    <name evidence="9" type="ORF">CVLEPA_LOCUS20715</name>
</gene>
<feature type="region of interest" description="Disordered" evidence="6">
    <location>
        <begin position="1219"/>
        <end position="1243"/>
    </location>
</feature>
<feature type="repeat" description="ANK" evidence="4">
    <location>
        <begin position="79"/>
        <end position="111"/>
    </location>
</feature>
<feature type="repeat" description="ANK" evidence="4">
    <location>
        <begin position="46"/>
        <end position="78"/>
    </location>
</feature>
<feature type="compositionally biased region" description="Polar residues" evidence="6">
    <location>
        <begin position="520"/>
        <end position="533"/>
    </location>
</feature>
<dbReference type="Gene3D" id="1.10.150.50">
    <property type="entry name" value="Transcription Factor, Ets-1"/>
    <property type="match status" value="2"/>
</dbReference>
<dbReference type="PANTHER" id="PTHR24174">
    <property type="entry name" value="ANKYRIN REPEAT AND STERILE ALPHA MOTIF DOMAIN-CONTAINING PROTEIN 1"/>
    <property type="match status" value="1"/>
</dbReference>
<feature type="region of interest" description="Disordered" evidence="6">
    <location>
        <begin position="481"/>
        <end position="504"/>
    </location>
</feature>
<dbReference type="Gene3D" id="1.25.40.20">
    <property type="entry name" value="Ankyrin repeat-containing domain"/>
    <property type="match status" value="2"/>
</dbReference>
<feature type="compositionally biased region" description="Polar residues" evidence="6">
    <location>
        <begin position="891"/>
        <end position="902"/>
    </location>
</feature>
<evidence type="ECO:0000256" key="6">
    <source>
        <dbReference type="SAM" id="MobiDB-lite"/>
    </source>
</evidence>
<feature type="compositionally biased region" description="Pro residues" evidence="6">
    <location>
        <begin position="1405"/>
        <end position="1419"/>
    </location>
</feature>
<dbReference type="Pfam" id="PF12796">
    <property type="entry name" value="Ank_2"/>
    <property type="match status" value="2"/>
</dbReference>
<feature type="domain" description="SAM" evidence="8">
    <location>
        <begin position="619"/>
        <end position="680"/>
    </location>
</feature>
<dbReference type="InterPro" id="IPR002110">
    <property type="entry name" value="Ankyrin_rpt"/>
</dbReference>
<dbReference type="SUPFAM" id="SSF50044">
    <property type="entry name" value="SH3-domain"/>
    <property type="match status" value="1"/>
</dbReference>
<reference evidence="9 10" key="1">
    <citation type="submission" date="2024-02" db="EMBL/GenBank/DDBJ databases">
        <authorList>
            <person name="Daric V."/>
            <person name="Darras S."/>
        </authorList>
    </citation>
    <scope>NUCLEOTIDE SEQUENCE [LARGE SCALE GENOMIC DNA]</scope>
</reference>
<evidence type="ECO:0000256" key="2">
    <source>
        <dbReference type="ARBA" id="ARBA00022737"/>
    </source>
</evidence>
<sequence>MGKGEEHLLEAVKSQDIPTVQRLIQKGKGKLLGSSKKVNINHQDSEGFSALHQSAVSGNTRIACLLIDANASVDIQDKKGMRPIHYCAWKGKVELVAALLESGSKCNAQALNGLSPLHLAAQYGHFPVCKILLQYGGDPSLRSSDGTTPLDLACEFGRSEVVELFVSSNASVSLLDHYRLQNSDSDYLATSSPLHLAARNGHTRVIKSLLQAGLDINWKTSTGTCLHEAVANERAEIVQLLIDCGIDTTRRSGLGQTALELAKKISKTPTVMDIIRKLSEAQPTFLQVVAITDFKNIYDKTSLAFTKGTFINVIEQNSNGIWKGEINGAADSRTSVGYFPASYVQTCHHHNHNNSMAGSDDSGIHPHDDEVPHWHPSSNFPSTPHYHHQQWSHSSPSKPPHVAPKYINVDPRSNPSHHLINKVQLVNPNVNNPSYDDVICSQPMSKPPAVTPDAPITVSRASQEMVRPHIANPGYEDVLLGKSSLSSPSSTASSYGSARSHPPHFVDSSKIVQQHRKVIASTSGSVKSNNSVDSLEPKQSLMSASDEQVYRWLHSFGMEQYTHNFIHNGYDLATLARSNSTDLGAIGISKPPHRKKLTVQISVLKTESPPSRAVENIPRSVAEWLAEAGLPEYIGVFEASRVNSIQKLMETTLEDLQEMRIEKLGHQKKLLLGITELNQTYQLYTDRSGYKQQRSKEQSTSIPHHQGLRVLPTEGFQQPLLKKPQVQTKPKKAFASFKESPGLSLELQQALNKRQQIIDKNEEVHVQKAPEAKSPHNSSTIHPAVVENARSRPNVAPINILPHHNASQPIPSPQHIAANQQFLAEIQAQRSFKVKPTTPPPTSHSHKVQRNNSNRGPKPSPPKRISSISLEESPLSSPQDPNVDGFEKVESSQQPESTNRSLPRTPISPKSPVQRSNEVFRFPTEATVVSPTHHVVTSLPPHSNSALKRIQAPTIISQVKGAPPPPTRSVPPHKPVPLPQLQHTDALTYPVGTNFVHPVGNVHPLNSQPQSSISNHSSKFEATMSLVQTHHLENVPQIHSKPASMQNPPVLNKPHESITKSTVSTSIEIKSEPSRKPVVTPKPNVPLAPASKPAVMKKPQVAKRPSPNPPIQPHSRSELTPGDSSDNPLSPTSVVKKTFKGELGKRFDLSVLDQIDQKNKLEEQRKAEGWKQQAVVDQSLRSPLPANPAPPSSFHEQPQFAPLSETKQIVEVLTTHVPQDSNPVVTTTGPWPTPEIVAPKEREIPDVIPDIGFTSLAVSTAKPSRDPLDDFEWPAPPPGLPSPHDETPPAFPSSFPQHMLTPPSPGEVRTCFEADQDTGTVKRRPTSVTHRDDSSAMPKSVAVNVERSEVQIAKKVTGLSSSRRGSDDLKSNFYLPTGERVSEQPLPAGWGEYSLQDVLEGFDLPEPPPDFAPAKPKLPPKMSAKLAPSSTTGAEEKKVPPPIPRKTSVREPKRQKQPEPVIPVAGETLEEVENSKARQMLDDIGSMFDNLVQEFDDILS</sequence>
<feature type="region of interest" description="Disordered" evidence="6">
    <location>
        <begin position="350"/>
        <end position="406"/>
    </location>
</feature>
<feature type="compositionally biased region" description="Polar residues" evidence="6">
    <location>
        <begin position="1059"/>
        <end position="1068"/>
    </location>
</feature>
<evidence type="ECO:0000313" key="9">
    <source>
        <dbReference type="EMBL" id="CAK8688731.1"/>
    </source>
</evidence>
<evidence type="ECO:0000256" key="5">
    <source>
        <dbReference type="PROSITE-ProRule" id="PRU00192"/>
    </source>
</evidence>
<feature type="compositionally biased region" description="Low complexity" evidence="6">
    <location>
        <begin position="863"/>
        <end position="878"/>
    </location>
</feature>
<feature type="repeat" description="ANK" evidence="4">
    <location>
        <begin position="145"/>
        <end position="177"/>
    </location>
</feature>
<feature type="region of interest" description="Disordered" evidence="6">
    <location>
        <begin position="1258"/>
        <end position="1341"/>
    </location>
</feature>
<evidence type="ECO:0000313" key="10">
    <source>
        <dbReference type="Proteomes" id="UP001642483"/>
    </source>
</evidence>
<feature type="repeat" description="ANK" evidence="4">
    <location>
        <begin position="112"/>
        <end position="144"/>
    </location>
</feature>
<dbReference type="PROSITE" id="PS50105">
    <property type="entry name" value="SAM_DOMAIN"/>
    <property type="match status" value="2"/>
</dbReference>
<feature type="region of interest" description="Disordered" evidence="6">
    <location>
        <begin position="1162"/>
        <end position="1205"/>
    </location>
</feature>
<dbReference type="InterPro" id="IPR001452">
    <property type="entry name" value="SH3_domain"/>
</dbReference>
<feature type="domain" description="SAM" evidence="8">
    <location>
        <begin position="544"/>
        <end position="607"/>
    </location>
</feature>
<keyword evidence="3 4" id="KW-0040">ANK repeat</keyword>
<accession>A0ABP0GAB0</accession>
<dbReference type="PROSITE" id="PS50297">
    <property type="entry name" value="ANK_REP_REGION"/>
    <property type="match status" value="5"/>
</dbReference>
<evidence type="ECO:0000259" key="8">
    <source>
        <dbReference type="PROSITE" id="PS50105"/>
    </source>
</evidence>
<dbReference type="PROSITE" id="PS50088">
    <property type="entry name" value="ANK_REPEAT"/>
    <property type="match status" value="6"/>
</dbReference>